<keyword evidence="4" id="KW-1185">Reference proteome</keyword>
<protein>
    <submittedName>
        <fullName evidence="3">Uncharacterized protein</fullName>
    </submittedName>
</protein>
<comment type="caution">
    <text evidence="3">The sequence shown here is derived from an EMBL/GenBank/DDBJ whole genome shotgun (WGS) entry which is preliminary data.</text>
</comment>
<evidence type="ECO:0000313" key="3">
    <source>
        <dbReference type="EMBL" id="RVD82188.1"/>
    </source>
</evidence>
<feature type="region of interest" description="Disordered" evidence="1">
    <location>
        <begin position="123"/>
        <end position="180"/>
    </location>
</feature>
<dbReference type="AlphaFoldDB" id="A0A436ZTF5"/>
<evidence type="ECO:0000256" key="1">
    <source>
        <dbReference type="SAM" id="MobiDB-lite"/>
    </source>
</evidence>
<dbReference type="GeneID" id="93588932"/>
<keyword evidence="2" id="KW-1133">Transmembrane helix</keyword>
<dbReference type="VEuPathDB" id="FungiDB:DFL_006621"/>
<feature type="transmembrane region" description="Helical" evidence="2">
    <location>
        <begin position="27"/>
        <end position="52"/>
    </location>
</feature>
<feature type="compositionally biased region" description="Basic and acidic residues" evidence="1">
    <location>
        <begin position="159"/>
        <end position="180"/>
    </location>
</feature>
<sequence length="180" mass="20765">MVCEIDCAVLCCYPFKMLEVVEAASIFMTYFLIAISFLVVMSGIFASMFHIISFCRYVNGMINEIGELSNRVCRLEDIEARVAQLRQSQLSAADILNRLVVRKREREIYGYGAIRNENRSWHAGSEYEEESDDEDDDDYIYEQSEYDIEEYEEYEEDGESGKGDESDEGSDKENRGSHVC</sequence>
<feature type="compositionally biased region" description="Acidic residues" evidence="1">
    <location>
        <begin position="126"/>
        <end position="158"/>
    </location>
</feature>
<keyword evidence="2" id="KW-0812">Transmembrane</keyword>
<name>A0A436ZTF5_ARTFL</name>
<dbReference type="EMBL" id="SAEB01000009">
    <property type="protein sequence ID" value="RVD82188.1"/>
    <property type="molecule type" value="Genomic_DNA"/>
</dbReference>
<reference evidence="3 4" key="1">
    <citation type="submission" date="2019-01" db="EMBL/GenBank/DDBJ databases">
        <title>Intercellular communication is required for trap formation in the nematode-trapping fungus Duddingtonia flagrans.</title>
        <authorList>
            <person name="Youssar L."/>
            <person name="Wernet V."/>
            <person name="Hensel N."/>
            <person name="Hildebrandt H.-G."/>
            <person name="Fischer R."/>
        </authorList>
    </citation>
    <scope>NUCLEOTIDE SEQUENCE [LARGE SCALE GENOMIC DNA]</scope>
    <source>
        <strain evidence="3 4">CBS H-5679</strain>
    </source>
</reference>
<dbReference type="RefSeq" id="XP_067487732.1">
    <property type="nucleotide sequence ID" value="XM_067636080.1"/>
</dbReference>
<gene>
    <name evidence="3" type="ORF">DFL_006621</name>
</gene>
<organism evidence="3 4">
    <name type="scientific">Arthrobotrys flagrans</name>
    <name type="common">Nematode-trapping fungus</name>
    <name type="synonym">Trichothecium flagrans</name>
    <dbReference type="NCBI Taxonomy" id="97331"/>
    <lineage>
        <taxon>Eukaryota</taxon>
        <taxon>Fungi</taxon>
        <taxon>Dikarya</taxon>
        <taxon>Ascomycota</taxon>
        <taxon>Pezizomycotina</taxon>
        <taxon>Orbiliomycetes</taxon>
        <taxon>Orbiliales</taxon>
        <taxon>Orbiliaceae</taxon>
        <taxon>Arthrobotrys</taxon>
    </lineage>
</organism>
<accession>A0A436ZTF5</accession>
<keyword evidence="2" id="KW-0472">Membrane</keyword>
<evidence type="ECO:0000313" key="4">
    <source>
        <dbReference type="Proteomes" id="UP000283090"/>
    </source>
</evidence>
<dbReference type="Proteomes" id="UP000283090">
    <property type="component" value="Unassembled WGS sequence"/>
</dbReference>
<proteinExistence type="predicted"/>
<evidence type="ECO:0000256" key="2">
    <source>
        <dbReference type="SAM" id="Phobius"/>
    </source>
</evidence>